<evidence type="ECO:0000313" key="8">
    <source>
        <dbReference type="Proteomes" id="UP000198959"/>
    </source>
</evidence>
<feature type="transmembrane region" description="Helical" evidence="6">
    <location>
        <begin position="77"/>
        <end position="98"/>
    </location>
</feature>
<gene>
    <name evidence="7" type="ORF">GA0074692_2197</name>
</gene>
<name>A0A1C6SAV1_9ACTN</name>
<dbReference type="PANTHER" id="PTHR43298">
    <property type="entry name" value="MULTIDRUG RESISTANCE PROTEIN NORM-RELATED"/>
    <property type="match status" value="1"/>
</dbReference>
<dbReference type="InterPro" id="IPR050222">
    <property type="entry name" value="MATE_MdtK"/>
</dbReference>
<keyword evidence="4" id="KW-0813">Transport</keyword>
<dbReference type="RefSeq" id="WP_218106617.1">
    <property type="nucleotide sequence ID" value="NZ_FMHW01000002.1"/>
</dbReference>
<accession>A0A1C6SAV1</accession>
<evidence type="ECO:0000256" key="1">
    <source>
        <dbReference type="ARBA" id="ARBA00003408"/>
    </source>
</evidence>
<feature type="transmembrane region" description="Helical" evidence="6">
    <location>
        <begin position="370"/>
        <end position="390"/>
    </location>
</feature>
<dbReference type="Pfam" id="PF01554">
    <property type="entry name" value="MatE"/>
    <property type="match status" value="2"/>
</dbReference>
<protein>
    <recommendedName>
        <fullName evidence="3">Probable multidrug resistance protein NorM</fullName>
    </recommendedName>
    <alternativeName>
        <fullName evidence="5">Multidrug-efflux transporter</fullName>
    </alternativeName>
</protein>
<dbReference type="GO" id="GO:0015297">
    <property type="term" value="F:antiporter activity"/>
    <property type="evidence" value="ECO:0007669"/>
    <property type="project" value="InterPro"/>
</dbReference>
<evidence type="ECO:0000256" key="2">
    <source>
        <dbReference type="ARBA" id="ARBA00010199"/>
    </source>
</evidence>
<comment type="function">
    <text evidence="1">Multidrug efflux pump.</text>
</comment>
<dbReference type="InterPro" id="IPR002528">
    <property type="entry name" value="MATE_fam"/>
</dbReference>
<feature type="transmembrane region" description="Helical" evidence="6">
    <location>
        <begin position="338"/>
        <end position="358"/>
    </location>
</feature>
<evidence type="ECO:0000256" key="4">
    <source>
        <dbReference type="ARBA" id="ARBA00022448"/>
    </source>
</evidence>
<evidence type="ECO:0000256" key="6">
    <source>
        <dbReference type="SAM" id="Phobius"/>
    </source>
</evidence>
<dbReference type="Proteomes" id="UP000198959">
    <property type="component" value="Unassembled WGS sequence"/>
</dbReference>
<feature type="transmembrane region" description="Helical" evidence="6">
    <location>
        <begin position="299"/>
        <end position="318"/>
    </location>
</feature>
<keyword evidence="8" id="KW-1185">Reference proteome</keyword>
<feature type="transmembrane region" description="Helical" evidence="6">
    <location>
        <begin position="220"/>
        <end position="246"/>
    </location>
</feature>
<keyword evidence="6" id="KW-0472">Membrane</keyword>
<reference evidence="8" key="1">
    <citation type="submission" date="2016-06" db="EMBL/GenBank/DDBJ databases">
        <authorList>
            <person name="Varghese N."/>
            <person name="Submissions Spin"/>
        </authorList>
    </citation>
    <scope>NUCLEOTIDE SEQUENCE [LARGE SCALE GENOMIC DNA]</scope>
    <source>
        <strain evidence="8">DSM 43817</strain>
    </source>
</reference>
<feature type="transmembrane region" description="Helical" evidence="6">
    <location>
        <begin position="258"/>
        <end position="278"/>
    </location>
</feature>
<feature type="transmembrane region" description="Helical" evidence="6">
    <location>
        <begin position="143"/>
        <end position="163"/>
    </location>
</feature>
<evidence type="ECO:0000256" key="3">
    <source>
        <dbReference type="ARBA" id="ARBA00020268"/>
    </source>
</evidence>
<dbReference type="PRINTS" id="PR00173">
    <property type="entry name" value="EDTRNSPORT"/>
</dbReference>
<dbReference type="PANTHER" id="PTHR43298:SF2">
    <property type="entry name" value="FMN_FAD EXPORTER YEEO-RELATED"/>
    <property type="match status" value="1"/>
</dbReference>
<keyword evidence="6" id="KW-0812">Transmembrane</keyword>
<dbReference type="STRING" id="145854.GA0074692_2197"/>
<dbReference type="AlphaFoldDB" id="A0A1C6SAV1"/>
<evidence type="ECO:0000256" key="5">
    <source>
        <dbReference type="ARBA" id="ARBA00031636"/>
    </source>
</evidence>
<feature type="transmembrane region" description="Helical" evidence="6">
    <location>
        <begin position="396"/>
        <end position="416"/>
    </location>
</feature>
<dbReference type="GO" id="GO:0005886">
    <property type="term" value="C:plasma membrane"/>
    <property type="evidence" value="ECO:0007669"/>
    <property type="project" value="TreeGrafter"/>
</dbReference>
<comment type="similarity">
    <text evidence="2">Belongs to the multi antimicrobial extrusion (MATE) (TC 2.A.66.1) family.</text>
</comment>
<feature type="transmembrane region" description="Helical" evidence="6">
    <location>
        <begin position="30"/>
        <end position="56"/>
    </location>
</feature>
<proteinExistence type="inferred from homology"/>
<dbReference type="EMBL" id="FMHW01000002">
    <property type="protein sequence ID" value="SCL26600.1"/>
    <property type="molecule type" value="Genomic_DNA"/>
</dbReference>
<feature type="transmembrane region" description="Helical" evidence="6">
    <location>
        <begin position="110"/>
        <end position="131"/>
    </location>
</feature>
<sequence length="433" mass="42643">MAAPLYLSMVAASAGSLVVTATLGRFGTAALAAFALAGAVYFPATAAVAGAVRGIMPFVSSAAGDREAVLRLVRDGSWLAVAVGALGAVAVAGVPLLARAGGVPTKTVAALGVFPLLLAGSVLLGSIGAMASSSLVGLGRTKVVMWAGLVAATCTAGLSLLLVNGFGPVPPLGLVGAGGATVVANLAACAVNLHGLRSTLGVPLVSLVMARPDLRRVRDLAMVGIPMAGTVLVKFGVLGVLAFAAARISTPAAATHGVATSLVGLTFTAAVAVGQAGVPLVSSRATAGDVPGVRRVVRAGLLVTAASVGSLGVLLLVLRPALLPVFTDDPDVRSLLTGLLPVVALAVLGDGLQAVLGFGLTGLRRTIPSFVVFSALYGVLALVALPVAAATGIVGLWTALVVTNALVALGQGTAFLRVSGRLREPAQDRSHEA</sequence>
<keyword evidence="6" id="KW-1133">Transmembrane helix</keyword>
<organism evidence="7 8">
    <name type="scientific">Micromonospora pallida</name>
    <dbReference type="NCBI Taxonomy" id="145854"/>
    <lineage>
        <taxon>Bacteria</taxon>
        <taxon>Bacillati</taxon>
        <taxon>Actinomycetota</taxon>
        <taxon>Actinomycetes</taxon>
        <taxon>Micromonosporales</taxon>
        <taxon>Micromonosporaceae</taxon>
        <taxon>Micromonospora</taxon>
    </lineage>
</organism>
<dbReference type="GO" id="GO:0042910">
    <property type="term" value="F:xenobiotic transmembrane transporter activity"/>
    <property type="evidence" value="ECO:0007669"/>
    <property type="project" value="InterPro"/>
</dbReference>
<evidence type="ECO:0000313" key="7">
    <source>
        <dbReference type="EMBL" id="SCL26600.1"/>
    </source>
</evidence>